<dbReference type="Pfam" id="PF22548">
    <property type="entry name" value="AEP-TOTE"/>
    <property type="match status" value="1"/>
</dbReference>
<gene>
    <name evidence="4" type="ORF">A8708_15785</name>
</gene>
<dbReference type="RefSeq" id="WP_068671204.1">
    <property type="nucleotide sequence ID" value="NZ_LYPB01000094.1"/>
</dbReference>
<dbReference type="EMBL" id="LYPB01000094">
    <property type="protein sequence ID" value="OAS13321.1"/>
    <property type="molecule type" value="Genomic_DNA"/>
</dbReference>
<dbReference type="OrthoDB" id="9802848at2"/>
<comment type="caution">
    <text evidence="4">The sequence shown here is derived from an EMBL/GenBank/DDBJ whole genome shotgun (WGS) entry which is preliminary data.</text>
</comment>
<dbReference type="GO" id="GO:0005524">
    <property type="term" value="F:ATP binding"/>
    <property type="evidence" value="ECO:0007669"/>
    <property type="project" value="InterPro"/>
</dbReference>
<keyword evidence="5" id="KW-1185">Reference proteome</keyword>
<evidence type="ECO:0000259" key="3">
    <source>
        <dbReference type="PROSITE" id="PS51194"/>
    </source>
</evidence>
<dbReference type="PANTHER" id="PTHR47396">
    <property type="entry name" value="TYPE I RESTRICTION ENZYME ECOKI R PROTEIN"/>
    <property type="match status" value="1"/>
</dbReference>
<reference evidence="4 5" key="1">
    <citation type="submission" date="2016-05" db="EMBL/GenBank/DDBJ databases">
        <title>Paenibacillus sp. 1ZS3-15 nov., isolated from the rhizosphere soil.</title>
        <authorList>
            <person name="Zhang X.X."/>
            <person name="Zhang J."/>
        </authorList>
    </citation>
    <scope>NUCLEOTIDE SEQUENCE [LARGE SCALE GENOMIC DNA]</scope>
    <source>
        <strain evidence="4 5">1ZS3-15</strain>
    </source>
</reference>
<feature type="coiled-coil region" evidence="1">
    <location>
        <begin position="1"/>
        <end position="32"/>
    </location>
</feature>
<proteinExistence type="predicted"/>
<dbReference type="InterPro" id="IPR014001">
    <property type="entry name" value="Helicase_ATP-bd"/>
</dbReference>
<protein>
    <submittedName>
        <fullName evidence="4">Restriction endonuclease subunit R</fullName>
    </submittedName>
</protein>
<name>A0A197ZWY1_9BACL</name>
<keyword evidence="1" id="KW-0175">Coiled coil</keyword>
<evidence type="ECO:0000313" key="5">
    <source>
        <dbReference type="Proteomes" id="UP000078454"/>
    </source>
</evidence>
<dbReference type="CDD" id="cd18785">
    <property type="entry name" value="SF2_C"/>
    <property type="match status" value="1"/>
</dbReference>
<dbReference type="Pfam" id="PF00271">
    <property type="entry name" value="Helicase_C"/>
    <property type="match status" value="1"/>
</dbReference>
<evidence type="ECO:0000256" key="1">
    <source>
        <dbReference type="SAM" id="Coils"/>
    </source>
</evidence>
<accession>A0A197ZWY1</accession>
<dbReference type="Proteomes" id="UP000078454">
    <property type="component" value="Unassembled WGS sequence"/>
</dbReference>
<dbReference type="CDD" id="cd17926">
    <property type="entry name" value="DEXHc_RE"/>
    <property type="match status" value="1"/>
</dbReference>
<dbReference type="InterPro" id="IPR050742">
    <property type="entry name" value="Helicase_Restrict-Modif_Enz"/>
</dbReference>
<feature type="domain" description="Helicase ATP-binding" evidence="2">
    <location>
        <begin position="456"/>
        <end position="606"/>
    </location>
</feature>
<dbReference type="InterPro" id="IPR027417">
    <property type="entry name" value="P-loop_NTPase"/>
</dbReference>
<dbReference type="GO" id="GO:0005829">
    <property type="term" value="C:cytosol"/>
    <property type="evidence" value="ECO:0007669"/>
    <property type="project" value="TreeGrafter"/>
</dbReference>
<dbReference type="GO" id="GO:0016787">
    <property type="term" value="F:hydrolase activity"/>
    <property type="evidence" value="ECO:0007669"/>
    <property type="project" value="InterPro"/>
</dbReference>
<keyword evidence="4" id="KW-0378">Hydrolase</keyword>
<organism evidence="4 5">
    <name type="scientific">Paenibacillus oryzisoli</name>
    <dbReference type="NCBI Taxonomy" id="1850517"/>
    <lineage>
        <taxon>Bacteria</taxon>
        <taxon>Bacillati</taxon>
        <taxon>Bacillota</taxon>
        <taxon>Bacilli</taxon>
        <taxon>Bacillales</taxon>
        <taxon>Paenibacillaceae</taxon>
        <taxon>Paenibacillus</taxon>
    </lineage>
</organism>
<dbReference type="PANTHER" id="PTHR47396:SF1">
    <property type="entry name" value="ATP-DEPENDENT HELICASE IRC3-RELATED"/>
    <property type="match status" value="1"/>
</dbReference>
<dbReference type="Pfam" id="PF04851">
    <property type="entry name" value="ResIII"/>
    <property type="match status" value="1"/>
</dbReference>
<dbReference type="SMART" id="SM00487">
    <property type="entry name" value="DEXDc"/>
    <property type="match status" value="1"/>
</dbReference>
<dbReference type="STRING" id="1850517.A8708_15785"/>
<keyword evidence="4" id="KW-0255">Endonuclease</keyword>
<dbReference type="Gene3D" id="3.40.50.300">
    <property type="entry name" value="P-loop containing nucleotide triphosphate hydrolases"/>
    <property type="match status" value="2"/>
</dbReference>
<dbReference type="InterPro" id="IPR054347">
    <property type="entry name" value="TOTE_primase"/>
</dbReference>
<keyword evidence="4" id="KW-0540">Nuclease</keyword>
<dbReference type="SUPFAM" id="SSF52540">
    <property type="entry name" value="P-loop containing nucleoside triphosphate hydrolases"/>
    <property type="match status" value="2"/>
</dbReference>
<dbReference type="GO" id="GO:0003677">
    <property type="term" value="F:DNA binding"/>
    <property type="evidence" value="ECO:0007669"/>
    <property type="project" value="InterPro"/>
</dbReference>
<dbReference type="InterPro" id="IPR006935">
    <property type="entry name" value="Helicase/UvrB_N"/>
</dbReference>
<dbReference type="GO" id="GO:0004519">
    <property type="term" value="F:endonuclease activity"/>
    <property type="evidence" value="ECO:0007669"/>
    <property type="project" value="UniProtKB-KW"/>
</dbReference>
<evidence type="ECO:0000259" key="2">
    <source>
        <dbReference type="PROSITE" id="PS51192"/>
    </source>
</evidence>
<dbReference type="PROSITE" id="PS51192">
    <property type="entry name" value="HELICASE_ATP_BIND_1"/>
    <property type="match status" value="1"/>
</dbReference>
<evidence type="ECO:0000313" key="4">
    <source>
        <dbReference type="EMBL" id="OAS13321.1"/>
    </source>
</evidence>
<dbReference type="PROSITE" id="PS51194">
    <property type="entry name" value="HELICASE_CTER"/>
    <property type="match status" value="1"/>
</dbReference>
<dbReference type="AlphaFoldDB" id="A0A197ZWY1"/>
<sequence>MSDLAKQLEIALKEIERLLRENQLLKQMLEELSPSEVSTYKPTPSQISEELIPKYLPPSPGSVHNYSTPSEKIALFRSLFRGREDVYPNRWQSKVGKSGYSPACGNEWSLICKKPQIKCSDCSHRAFLPITDETISRHLDAKIDQTIGVYPMLQNETCWFLAMDFDKQDWNQDAVAVLTTCEDLQIPAALERSRSGNGGHIWIFFEQPIEASVARSLGCALITRTMENRHELGLDSYDRLFPNQDTLPRGGFGNLIALPLQGGPRKEGNSVFIDANFKPYEDQWSFLAGLRKLSLAQVETLLQEVTRYSSILNVGNWEDVSEDRPWEIQQVQFNDEEVGIDLPSQVQLVLSNMIYIEKNELSNNAINRIKQLASFPNPDFYKTQAMRLSTYGKSRVIGCAEDFARHIALPRGCFHALIKLFEKNNVTYSITDERNVGIDIDVQFKGQLSVLQDAAARSILAHDTGILSATTAFGKTVVASSIIASRKVNTLVLVHRRELMDQWKERLSTFLNVNIKEIGVIGGGKEKRTGKIDIAVIQSLNNKGHIKEYLSEYGQIIVDECHHISAFSFEQVLKKAKAKYVIGLTATPTRQDGHQPIVLMQCGPIRTRIDAKSQVLTRGFEHKVVPRYTSFQMPPQTINPSIQTIYQHLVDDENRNELIFDDLLKCLNQGRSPILLAERTAHVEYFEKRLEKFAKNVIVLRGGMGKKQREAIRQKIASIPDTEERVFIATGKLIGEGFDDARLDTLFLVHPISWKGSLQQYAGRLHRSHANKKDVQIYDYIDIQVSILMSMYKKRIAGYRAMGYSGMELEYRAVIRFAE</sequence>
<dbReference type="InterPro" id="IPR001650">
    <property type="entry name" value="Helicase_C-like"/>
</dbReference>
<feature type="domain" description="Helicase C-terminal" evidence="3">
    <location>
        <begin position="659"/>
        <end position="815"/>
    </location>
</feature>